<dbReference type="AlphaFoldDB" id="A0A3G5FL95"/>
<reference evidence="2 3" key="1">
    <citation type="journal article" date="2012" name="Int. J. Syst. Evol. Microbiol.">
        <title>Characterization of Tetragenococcus strains from sugar thick juice reveals a novel species, Tetragenococcus osmophilus sp. nov., and divides Tetragenococcus halophilus into two subspecies, T. halophilus subsp. halophilus subsp. nov. and T. halophilus subsp. flandriensis subsp. nov.</title>
        <authorList>
            <person name="Juste A."/>
            <person name="Van Trappen S."/>
            <person name="Verreth C."/>
            <person name="Cleenwerck I."/>
            <person name="De Vos P."/>
            <person name="Lievens B."/>
            <person name="Willems K.A."/>
        </authorList>
    </citation>
    <scope>NUCLEOTIDE SEQUENCE [LARGE SCALE GENOMIC DNA]</scope>
    <source>
        <strain evidence="2 3">LMG 26042</strain>
    </source>
</reference>
<dbReference type="Proteomes" id="UP000280475">
    <property type="component" value="Chromosome"/>
</dbReference>
<dbReference type="RefSeq" id="WP_103892977.1">
    <property type="nucleotide sequence ID" value="NZ_CP027768.1"/>
</dbReference>
<feature type="transmembrane region" description="Helical" evidence="1">
    <location>
        <begin position="188"/>
        <end position="208"/>
    </location>
</feature>
<protein>
    <submittedName>
        <fullName evidence="2">Uncharacterized protein</fullName>
    </submittedName>
</protein>
<feature type="transmembrane region" description="Helical" evidence="1">
    <location>
        <begin position="48"/>
        <end position="65"/>
    </location>
</feature>
<sequence>MIEALKIDFTLFRRQMNLYDLGSIIPFVGVLSILFFGLKYLTGLAPNPFAATELFALGLAFLGGFKVHSETVSSKQVKMITFFPYLKTKDVKRYFLYKKPFFVYFFIFYLLFPPRFNQELLLASFFFLSVIMLMMFVNTLSYRFLPSEAWANNIYLGLRIGYFVVFAGYLFVDFLDFDLKSFVVSLDLWYLVLIGIAFSIINLFILPYPNKKESHDD</sequence>
<accession>A0A3G5FL95</accession>
<keyword evidence="1" id="KW-0812">Transmembrane</keyword>
<keyword evidence="1" id="KW-0472">Membrane</keyword>
<evidence type="ECO:0000256" key="1">
    <source>
        <dbReference type="SAM" id="Phobius"/>
    </source>
</evidence>
<dbReference type="EMBL" id="CP027768">
    <property type="protein sequence ID" value="AYW51015.1"/>
    <property type="molecule type" value="Genomic_DNA"/>
</dbReference>
<name>A0A3G5FL95_TETHA</name>
<feature type="transmembrane region" description="Helical" evidence="1">
    <location>
        <begin position="21"/>
        <end position="42"/>
    </location>
</feature>
<feature type="transmembrane region" description="Helical" evidence="1">
    <location>
        <begin position="96"/>
        <end position="114"/>
    </location>
</feature>
<evidence type="ECO:0000313" key="3">
    <source>
        <dbReference type="Proteomes" id="UP000280475"/>
    </source>
</evidence>
<evidence type="ECO:0000313" key="2">
    <source>
        <dbReference type="EMBL" id="AYW51015.1"/>
    </source>
</evidence>
<keyword evidence="1" id="KW-1133">Transmembrane helix</keyword>
<organism evidence="2 3">
    <name type="scientific">Tetragenococcus halophilus</name>
    <name type="common">Pediococcus halophilus</name>
    <dbReference type="NCBI Taxonomy" id="51669"/>
    <lineage>
        <taxon>Bacteria</taxon>
        <taxon>Bacillati</taxon>
        <taxon>Bacillota</taxon>
        <taxon>Bacilli</taxon>
        <taxon>Lactobacillales</taxon>
        <taxon>Enterococcaceae</taxon>
        <taxon>Tetragenococcus</taxon>
    </lineage>
</organism>
<feature type="transmembrane region" description="Helical" evidence="1">
    <location>
        <begin position="120"/>
        <end position="142"/>
    </location>
</feature>
<proteinExistence type="predicted"/>
<gene>
    <name evidence="2" type="ORF">C7H83_11300</name>
</gene>
<feature type="transmembrane region" description="Helical" evidence="1">
    <location>
        <begin position="154"/>
        <end position="172"/>
    </location>
</feature>